<evidence type="ECO:0000256" key="5">
    <source>
        <dbReference type="ARBA" id="ARBA00022741"/>
    </source>
</evidence>
<keyword evidence="9" id="KW-0472">Membrane</keyword>
<dbReference type="RefSeq" id="WP_192780012.1">
    <property type="nucleotide sequence ID" value="NZ_BAAASY010000010.1"/>
</dbReference>
<dbReference type="InterPro" id="IPR011712">
    <property type="entry name" value="Sig_transdc_His_kin_sub3_dim/P"/>
</dbReference>
<dbReference type="GO" id="GO:0016301">
    <property type="term" value="F:kinase activity"/>
    <property type="evidence" value="ECO:0007669"/>
    <property type="project" value="UniProtKB-KW"/>
</dbReference>
<proteinExistence type="predicted"/>
<dbReference type="PANTHER" id="PTHR24421">
    <property type="entry name" value="NITRATE/NITRITE SENSOR PROTEIN NARX-RELATED"/>
    <property type="match status" value="1"/>
</dbReference>
<accession>A0ABR9KV42</accession>
<reference evidence="11 12" key="1">
    <citation type="submission" date="2020-10" db="EMBL/GenBank/DDBJ databases">
        <title>Sequencing the genomes of 1000 actinobacteria strains.</title>
        <authorList>
            <person name="Klenk H.-P."/>
        </authorList>
    </citation>
    <scope>NUCLEOTIDE SEQUENCE [LARGE SCALE GENOMIC DNA]</scope>
    <source>
        <strain evidence="11 12">DSM 43748</strain>
    </source>
</reference>
<keyword evidence="6 11" id="KW-0418">Kinase</keyword>
<dbReference type="PANTHER" id="PTHR24421:SF10">
    <property type="entry name" value="NITRATE_NITRITE SENSOR PROTEIN NARQ"/>
    <property type="match status" value="1"/>
</dbReference>
<comment type="caution">
    <text evidence="11">The sequence shown here is derived from an EMBL/GenBank/DDBJ whole genome shotgun (WGS) entry which is preliminary data.</text>
</comment>
<dbReference type="Gene3D" id="1.20.5.1930">
    <property type="match status" value="1"/>
</dbReference>
<organism evidence="11 12">
    <name type="scientific">Nonomuraea africana</name>
    <dbReference type="NCBI Taxonomy" id="46171"/>
    <lineage>
        <taxon>Bacteria</taxon>
        <taxon>Bacillati</taxon>
        <taxon>Actinomycetota</taxon>
        <taxon>Actinomycetes</taxon>
        <taxon>Streptosporangiales</taxon>
        <taxon>Streptosporangiaceae</taxon>
        <taxon>Nonomuraea</taxon>
    </lineage>
</organism>
<dbReference type="InterPro" id="IPR036890">
    <property type="entry name" value="HATPase_C_sf"/>
</dbReference>
<sequence>MTQQSARALHAWSRRPASRDATLASALLAVCVLVNDPNTIVRQLVGNSADDGQIALWWVATVCAVGAVALRRRRPLPMLVVCALASAAHVAQAVPLMIIDLAVPILLYTIAARHRWAVSLAALAALLLLATGWSLQYALHARLPPEVPHTLHAVTTVPTVPGSSQPGGNAMVRQSAWANAWSGLPVLGSILAAAWAIGSSTRNRRAYLDQLHARAQDLERERDQQAALAVAAERGRISRELHDVVAHGLSIMVIQAQGGDAALDHRPADTRAALETIIKTGRSSLADMRSVLTAVGEVDDAWHPQPGLGQLSALLTEVRKAGTAVRLQIEGAPMALPSTADLSAYRIVQEALTNTIKHAGTGAKAEVTLSYHPTEVRIEVSDNGHSTTTTPDGGNGLRGMRERAKLLGGSLTAGPRPHGGFTVRAALPIRHDT</sequence>
<protein>
    <recommendedName>
        <fullName evidence="2">histidine kinase</fullName>
        <ecNumber evidence="2">2.7.13.3</ecNumber>
    </recommendedName>
</protein>
<keyword evidence="5" id="KW-0547">Nucleotide-binding</keyword>
<evidence type="ECO:0000256" key="8">
    <source>
        <dbReference type="ARBA" id="ARBA00023012"/>
    </source>
</evidence>
<dbReference type="Pfam" id="PF02518">
    <property type="entry name" value="HATPase_c"/>
    <property type="match status" value="1"/>
</dbReference>
<keyword evidence="9" id="KW-1133">Transmembrane helix</keyword>
<keyword evidence="3" id="KW-0597">Phosphoprotein</keyword>
<feature type="transmembrane region" description="Helical" evidence="9">
    <location>
        <begin position="176"/>
        <end position="197"/>
    </location>
</feature>
<evidence type="ECO:0000256" key="6">
    <source>
        <dbReference type="ARBA" id="ARBA00022777"/>
    </source>
</evidence>
<keyword evidence="8" id="KW-0902">Two-component regulatory system</keyword>
<dbReference type="EMBL" id="JADBEF010000001">
    <property type="protein sequence ID" value="MBE1565870.1"/>
    <property type="molecule type" value="Genomic_DNA"/>
</dbReference>
<feature type="domain" description="Histidine kinase/HSP90-like ATPase" evidence="10">
    <location>
        <begin position="339"/>
        <end position="431"/>
    </location>
</feature>
<evidence type="ECO:0000256" key="3">
    <source>
        <dbReference type="ARBA" id="ARBA00022553"/>
    </source>
</evidence>
<evidence type="ECO:0000256" key="9">
    <source>
        <dbReference type="SAM" id="Phobius"/>
    </source>
</evidence>
<comment type="catalytic activity">
    <reaction evidence="1">
        <text>ATP + protein L-histidine = ADP + protein N-phospho-L-histidine.</text>
        <dbReference type="EC" id="2.7.13.3"/>
    </reaction>
</comment>
<evidence type="ECO:0000256" key="4">
    <source>
        <dbReference type="ARBA" id="ARBA00022679"/>
    </source>
</evidence>
<keyword evidence="12" id="KW-1185">Reference proteome</keyword>
<evidence type="ECO:0000259" key="10">
    <source>
        <dbReference type="SMART" id="SM00387"/>
    </source>
</evidence>
<dbReference type="EC" id="2.7.13.3" evidence="2"/>
<keyword evidence="9" id="KW-0812">Transmembrane</keyword>
<dbReference type="CDD" id="cd16917">
    <property type="entry name" value="HATPase_UhpB-NarQ-NarX-like"/>
    <property type="match status" value="1"/>
</dbReference>
<dbReference type="InterPro" id="IPR055558">
    <property type="entry name" value="DUF7134"/>
</dbReference>
<dbReference type="Gene3D" id="3.30.565.10">
    <property type="entry name" value="Histidine kinase-like ATPase, C-terminal domain"/>
    <property type="match status" value="1"/>
</dbReference>
<feature type="transmembrane region" description="Helical" evidence="9">
    <location>
        <begin position="52"/>
        <end position="70"/>
    </location>
</feature>
<dbReference type="Proteomes" id="UP000661607">
    <property type="component" value="Unassembled WGS sequence"/>
</dbReference>
<feature type="transmembrane region" description="Helical" evidence="9">
    <location>
        <begin position="116"/>
        <end position="135"/>
    </location>
</feature>
<evidence type="ECO:0000256" key="1">
    <source>
        <dbReference type="ARBA" id="ARBA00000085"/>
    </source>
</evidence>
<evidence type="ECO:0000313" key="12">
    <source>
        <dbReference type="Proteomes" id="UP000661607"/>
    </source>
</evidence>
<dbReference type="InterPro" id="IPR003594">
    <property type="entry name" value="HATPase_dom"/>
</dbReference>
<name>A0ABR9KV42_9ACTN</name>
<dbReference type="Pfam" id="PF07730">
    <property type="entry name" value="HisKA_3"/>
    <property type="match status" value="1"/>
</dbReference>
<evidence type="ECO:0000256" key="2">
    <source>
        <dbReference type="ARBA" id="ARBA00012438"/>
    </source>
</evidence>
<gene>
    <name evidence="11" type="ORF">H4W81_008649</name>
</gene>
<keyword evidence="7" id="KW-0067">ATP-binding</keyword>
<dbReference type="Pfam" id="PF23539">
    <property type="entry name" value="DUF7134"/>
    <property type="match status" value="1"/>
</dbReference>
<dbReference type="InterPro" id="IPR050482">
    <property type="entry name" value="Sensor_HK_TwoCompSys"/>
</dbReference>
<dbReference type="SMART" id="SM00387">
    <property type="entry name" value="HATPase_c"/>
    <property type="match status" value="1"/>
</dbReference>
<evidence type="ECO:0000256" key="7">
    <source>
        <dbReference type="ARBA" id="ARBA00022840"/>
    </source>
</evidence>
<dbReference type="SUPFAM" id="SSF55874">
    <property type="entry name" value="ATPase domain of HSP90 chaperone/DNA topoisomerase II/histidine kinase"/>
    <property type="match status" value="1"/>
</dbReference>
<evidence type="ECO:0000313" key="11">
    <source>
        <dbReference type="EMBL" id="MBE1565870.1"/>
    </source>
</evidence>
<keyword evidence="4" id="KW-0808">Transferase</keyword>
<feature type="transmembrane region" description="Helical" evidence="9">
    <location>
        <begin position="77"/>
        <end position="110"/>
    </location>
</feature>